<keyword evidence="6 8" id="KW-0675">Receptor</keyword>
<gene>
    <name evidence="11" type="ORF">BaRGS_00031193</name>
</gene>
<keyword evidence="3 9" id="KW-1133">Transmembrane helix</keyword>
<evidence type="ECO:0000313" key="11">
    <source>
        <dbReference type="EMBL" id="KAK7477588.1"/>
    </source>
</evidence>
<evidence type="ECO:0000256" key="9">
    <source>
        <dbReference type="SAM" id="Phobius"/>
    </source>
</evidence>
<feature type="transmembrane region" description="Helical" evidence="9">
    <location>
        <begin position="142"/>
        <end position="164"/>
    </location>
</feature>
<feature type="transmembrane region" description="Helical" evidence="9">
    <location>
        <begin position="176"/>
        <end position="198"/>
    </location>
</feature>
<keyword evidence="7 8" id="KW-0807">Transducer</keyword>
<feature type="domain" description="G-protein coupled receptors family 1 profile" evidence="10">
    <location>
        <begin position="80"/>
        <end position="392"/>
    </location>
</feature>
<evidence type="ECO:0000313" key="12">
    <source>
        <dbReference type="Proteomes" id="UP001519460"/>
    </source>
</evidence>
<dbReference type="Pfam" id="PF00001">
    <property type="entry name" value="7tm_1"/>
    <property type="match status" value="1"/>
</dbReference>
<dbReference type="EMBL" id="JACVVK020000346">
    <property type="protein sequence ID" value="KAK7477588.1"/>
    <property type="molecule type" value="Genomic_DNA"/>
</dbReference>
<keyword evidence="5 9" id="KW-0472">Membrane</keyword>
<accession>A0ABD0JRZ7</accession>
<dbReference type="InterPro" id="IPR017452">
    <property type="entry name" value="GPCR_Rhodpsn_7TM"/>
</dbReference>
<dbReference type="GO" id="GO:0004930">
    <property type="term" value="F:G protein-coupled receptor activity"/>
    <property type="evidence" value="ECO:0007669"/>
    <property type="project" value="UniProtKB-KW"/>
</dbReference>
<dbReference type="PROSITE" id="PS50262">
    <property type="entry name" value="G_PROTEIN_RECEP_F1_2"/>
    <property type="match status" value="1"/>
</dbReference>
<evidence type="ECO:0000256" key="4">
    <source>
        <dbReference type="ARBA" id="ARBA00023040"/>
    </source>
</evidence>
<feature type="transmembrane region" description="Helical" evidence="9">
    <location>
        <begin position="100"/>
        <end position="122"/>
    </location>
</feature>
<evidence type="ECO:0000256" key="5">
    <source>
        <dbReference type="ARBA" id="ARBA00023136"/>
    </source>
</evidence>
<keyword evidence="4 8" id="KW-0297">G-protein coupled receptor</keyword>
<evidence type="ECO:0000256" key="6">
    <source>
        <dbReference type="ARBA" id="ARBA00023170"/>
    </source>
</evidence>
<name>A0ABD0JRZ7_9CAEN</name>
<dbReference type="SMART" id="SM01381">
    <property type="entry name" value="7TM_GPCR_Srsx"/>
    <property type="match status" value="1"/>
</dbReference>
<evidence type="ECO:0000256" key="8">
    <source>
        <dbReference type="RuleBase" id="RU000688"/>
    </source>
</evidence>
<feature type="transmembrane region" description="Helical" evidence="9">
    <location>
        <begin position="373"/>
        <end position="391"/>
    </location>
</feature>
<dbReference type="SUPFAM" id="SSF81321">
    <property type="entry name" value="Family A G protein-coupled receptor-like"/>
    <property type="match status" value="1"/>
</dbReference>
<evidence type="ECO:0000256" key="7">
    <source>
        <dbReference type="ARBA" id="ARBA00023224"/>
    </source>
</evidence>
<dbReference type="GO" id="GO:0016020">
    <property type="term" value="C:membrane"/>
    <property type="evidence" value="ECO:0007669"/>
    <property type="project" value="UniProtKB-SubCell"/>
</dbReference>
<dbReference type="PANTHER" id="PTHR24243">
    <property type="entry name" value="G-PROTEIN COUPLED RECEPTOR"/>
    <property type="match status" value="1"/>
</dbReference>
<dbReference type="AlphaFoldDB" id="A0ABD0JRZ7"/>
<proteinExistence type="inferred from homology"/>
<evidence type="ECO:0000259" key="10">
    <source>
        <dbReference type="PROSITE" id="PS50262"/>
    </source>
</evidence>
<evidence type="ECO:0000256" key="3">
    <source>
        <dbReference type="ARBA" id="ARBA00022989"/>
    </source>
</evidence>
<dbReference type="Proteomes" id="UP001519460">
    <property type="component" value="Unassembled WGS sequence"/>
</dbReference>
<dbReference type="PROSITE" id="PS00237">
    <property type="entry name" value="G_PROTEIN_RECEP_F1_1"/>
    <property type="match status" value="1"/>
</dbReference>
<feature type="transmembrane region" description="Helical" evidence="9">
    <location>
        <begin position="237"/>
        <end position="264"/>
    </location>
</feature>
<evidence type="ECO:0000256" key="2">
    <source>
        <dbReference type="ARBA" id="ARBA00022692"/>
    </source>
</evidence>
<dbReference type="PRINTS" id="PR00237">
    <property type="entry name" value="GPCRRHODOPSN"/>
</dbReference>
<comment type="similarity">
    <text evidence="8">Belongs to the G-protein coupled receptor 1 family.</text>
</comment>
<dbReference type="PANTHER" id="PTHR24243:SF208">
    <property type="entry name" value="PYROKININ-1 RECEPTOR"/>
    <property type="match status" value="1"/>
</dbReference>
<dbReference type="Gene3D" id="1.20.1070.10">
    <property type="entry name" value="Rhodopsin 7-helix transmembrane proteins"/>
    <property type="match status" value="1"/>
</dbReference>
<protein>
    <recommendedName>
        <fullName evidence="10">G-protein coupled receptors family 1 profile domain-containing protein</fullName>
    </recommendedName>
</protein>
<organism evidence="11 12">
    <name type="scientific">Batillaria attramentaria</name>
    <dbReference type="NCBI Taxonomy" id="370345"/>
    <lineage>
        <taxon>Eukaryota</taxon>
        <taxon>Metazoa</taxon>
        <taxon>Spiralia</taxon>
        <taxon>Lophotrochozoa</taxon>
        <taxon>Mollusca</taxon>
        <taxon>Gastropoda</taxon>
        <taxon>Caenogastropoda</taxon>
        <taxon>Sorbeoconcha</taxon>
        <taxon>Cerithioidea</taxon>
        <taxon>Batillariidae</taxon>
        <taxon>Batillaria</taxon>
    </lineage>
</organism>
<feature type="transmembrane region" description="Helical" evidence="9">
    <location>
        <begin position="63"/>
        <end position="88"/>
    </location>
</feature>
<sequence>MATTLGSVFYDQQLRNYNLANSSFFNMSAPGTTSFSQTHNTSRVLGLTDAHTLIIPSSLGIQIVAFTIMVSVCSVFGTLGNIPVLIVYCKRQDKRTANTFIKVLAVIDLVVCAIIMPYTIVFELHLVTSDVACRLLEFLRHLAVSASNLTLVAIAVERYVAVCVIGHRLTVRNVKIGMCIVMAVSAVTAAPAVGIFAAVTKEDLKDVNCSFPHSNFADDFVFCHFTTSIMGPMLTRIYQAVLMITFFVTFIVIVVFYTIVYTALWKRAKRRSRQSMRTDFENESSVSLDKRRSAASFHELSQDGGEANHNGHLMLEAAQGGSDSSLEDPARRLTAGCDQNRDWTRSSKDMVIVVSPRTRRVTNRNVRVHRRTARMLFLCSVVFLVTWLPFWVDVFSSTHNLCLRYLFFVGNASNPLVYGIANSQFRRSFIKLLVTYKPSFGGSCKSV</sequence>
<dbReference type="CDD" id="cd00637">
    <property type="entry name" value="7tm_classA_rhodopsin-like"/>
    <property type="match status" value="1"/>
</dbReference>
<comment type="caution">
    <text evidence="11">The sequence shown here is derived from an EMBL/GenBank/DDBJ whole genome shotgun (WGS) entry which is preliminary data.</text>
</comment>
<dbReference type="InterPro" id="IPR000276">
    <property type="entry name" value="GPCR_Rhodpsn"/>
</dbReference>
<evidence type="ECO:0000256" key="1">
    <source>
        <dbReference type="ARBA" id="ARBA00004141"/>
    </source>
</evidence>
<keyword evidence="2 8" id="KW-0812">Transmembrane</keyword>
<keyword evidence="12" id="KW-1185">Reference proteome</keyword>
<comment type="subcellular location">
    <subcellularLocation>
        <location evidence="1">Membrane</location>
        <topology evidence="1">Multi-pass membrane protein</topology>
    </subcellularLocation>
</comment>
<reference evidence="11 12" key="1">
    <citation type="journal article" date="2023" name="Sci. Data">
        <title>Genome assembly of the Korean intertidal mud-creeper Batillaria attramentaria.</title>
        <authorList>
            <person name="Patra A.K."/>
            <person name="Ho P.T."/>
            <person name="Jun S."/>
            <person name="Lee S.J."/>
            <person name="Kim Y."/>
            <person name="Won Y.J."/>
        </authorList>
    </citation>
    <scope>NUCLEOTIDE SEQUENCE [LARGE SCALE GENOMIC DNA]</scope>
    <source>
        <strain evidence="11">Wonlab-2016</strain>
    </source>
</reference>
<feature type="transmembrane region" description="Helical" evidence="9">
    <location>
        <begin position="403"/>
        <end position="421"/>
    </location>
</feature>